<feature type="region of interest" description="Disordered" evidence="1">
    <location>
        <begin position="419"/>
        <end position="449"/>
    </location>
</feature>
<dbReference type="CDD" id="cd12087">
    <property type="entry name" value="TM_EGFR-like"/>
    <property type="match status" value="1"/>
</dbReference>
<gene>
    <name evidence="4" type="ORF">CI109_104576</name>
</gene>
<dbReference type="OrthoDB" id="2563047at2759"/>
<keyword evidence="2" id="KW-1133">Transmembrane helix</keyword>
<evidence type="ECO:0000256" key="2">
    <source>
        <dbReference type="SAM" id="Phobius"/>
    </source>
</evidence>
<dbReference type="AlphaFoldDB" id="A0A5M6BVL1"/>
<dbReference type="RefSeq" id="XP_031859028.1">
    <property type="nucleotide sequence ID" value="XM_032006665.1"/>
</dbReference>
<protein>
    <submittedName>
        <fullName evidence="4">Uncharacterized protein</fullName>
    </submittedName>
</protein>
<proteinExistence type="predicted"/>
<feature type="transmembrane region" description="Helical" evidence="2">
    <location>
        <begin position="356"/>
        <end position="379"/>
    </location>
</feature>
<sequence length="550" mass="59729">MPSPRSHLLPFLLTLLALELVVTAGIPYNISVSDQSPTIIYKPELDTYPNLGWNLTYTDSSYATYSPDAIGKGISAHNTTVQGATATLSWLGTAVYVRLDASVGNVSVVVDGTKGAERSSDDGIMFVKGLEEKWHTVVIQVTGRAGVKLYGITFTTVVGLGQDYPANAKIGTINSTVEPIYTDNATGTMRINETFDVSQGDWDTQTTVGSLATNDKTVYNRLQATRNSSTVSFNVPDNTSLVLIYGSVGDNHRSYQITLKSPSVPSSSPYVANNTNNVTTPTTQTFMGESAWASVDQVLYYAALDPTIQYGVRVMHTALNTRVWDMSEVVYIKADGAGTSSAGRGSSGGGGSSKTAIIAGVVGGIAAIAILAFLIWFFYYRRRKAHKSTAQEESFDPKSFEIDPYRDPNAFVVHIENRDQDGTEEEYRNPTTSPTTVHRSQNFTNSNRDPLSVVTPLLQHHDQQMSVPESAEGQTNVPPLMRETKARTMNRGQNAATSRPLPVTPTISTAESYGVIQERDAGMYVVNGDEEVDGNETVPPSYDPQWARRP</sequence>
<evidence type="ECO:0000313" key="5">
    <source>
        <dbReference type="Proteomes" id="UP000322225"/>
    </source>
</evidence>
<keyword evidence="5" id="KW-1185">Reference proteome</keyword>
<dbReference type="KEGG" id="ksn:43590826"/>
<organism evidence="4 5">
    <name type="scientific">Kwoniella shandongensis</name>
    <dbReference type="NCBI Taxonomy" id="1734106"/>
    <lineage>
        <taxon>Eukaryota</taxon>
        <taxon>Fungi</taxon>
        <taxon>Dikarya</taxon>
        <taxon>Basidiomycota</taxon>
        <taxon>Agaricomycotina</taxon>
        <taxon>Tremellomycetes</taxon>
        <taxon>Tremellales</taxon>
        <taxon>Cryptococcaceae</taxon>
        <taxon>Kwoniella</taxon>
    </lineage>
</organism>
<evidence type="ECO:0000256" key="3">
    <source>
        <dbReference type="SAM" id="SignalP"/>
    </source>
</evidence>
<feature type="compositionally biased region" description="Basic and acidic residues" evidence="1">
    <location>
        <begin position="419"/>
        <end position="428"/>
    </location>
</feature>
<dbReference type="GeneID" id="43590826"/>
<feature type="signal peptide" evidence="3">
    <location>
        <begin position="1"/>
        <end position="24"/>
    </location>
</feature>
<keyword evidence="3" id="KW-0732">Signal</keyword>
<evidence type="ECO:0000313" key="4">
    <source>
        <dbReference type="EMBL" id="WWD20102.1"/>
    </source>
</evidence>
<dbReference type="Gene3D" id="2.60.120.260">
    <property type="entry name" value="Galactose-binding domain-like"/>
    <property type="match status" value="1"/>
</dbReference>
<dbReference type="EMBL" id="CP144058">
    <property type="protein sequence ID" value="WWD20102.1"/>
    <property type="molecule type" value="Genomic_DNA"/>
</dbReference>
<feature type="compositionally biased region" description="Polar residues" evidence="1">
    <location>
        <begin position="429"/>
        <end position="449"/>
    </location>
</feature>
<dbReference type="Proteomes" id="UP000322225">
    <property type="component" value="Chromosome 8"/>
</dbReference>
<feature type="region of interest" description="Disordered" evidence="1">
    <location>
        <begin position="529"/>
        <end position="550"/>
    </location>
</feature>
<reference evidence="4" key="1">
    <citation type="submission" date="2017-08" db="EMBL/GenBank/DDBJ databases">
        <authorList>
            <person name="Cuomo C."/>
            <person name="Billmyre B."/>
            <person name="Heitman J."/>
        </authorList>
    </citation>
    <scope>NUCLEOTIDE SEQUENCE</scope>
    <source>
        <strain evidence="4">CBS 12478</strain>
    </source>
</reference>
<accession>A0A5M6BVL1</accession>
<feature type="chain" id="PRO_5043635646" evidence="3">
    <location>
        <begin position="25"/>
        <end position="550"/>
    </location>
</feature>
<keyword evidence="2" id="KW-0472">Membrane</keyword>
<keyword evidence="2" id="KW-0812">Transmembrane</keyword>
<reference evidence="4" key="2">
    <citation type="submission" date="2024-01" db="EMBL/GenBank/DDBJ databases">
        <title>Comparative genomics of Cryptococcus and Kwoniella reveals pathogenesis evolution and contrasting modes of karyotype evolution via chromosome fusion or intercentromeric recombination.</title>
        <authorList>
            <person name="Coelho M.A."/>
            <person name="David-Palma M."/>
            <person name="Shea T."/>
            <person name="Bowers K."/>
            <person name="McGinley-Smith S."/>
            <person name="Mohammad A.W."/>
            <person name="Gnirke A."/>
            <person name="Yurkov A.M."/>
            <person name="Nowrousian M."/>
            <person name="Sun S."/>
            <person name="Cuomo C.A."/>
            <person name="Heitman J."/>
        </authorList>
    </citation>
    <scope>NUCLEOTIDE SEQUENCE</scope>
    <source>
        <strain evidence="4">CBS 12478</strain>
    </source>
</reference>
<name>A0A5M6BVL1_9TREE</name>
<evidence type="ECO:0000256" key="1">
    <source>
        <dbReference type="SAM" id="MobiDB-lite"/>
    </source>
</evidence>